<proteinExistence type="predicted"/>
<dbReference type="Proteomes" id="UP000281738">
    <property type="component" value="Unassembled WGS sequence"/>
</dbReference>
<keyword evidence="1" id="KW-0472">Membrane</keyword>
<sequence>MTLLHLGALHAVEWVMFLALLLGPVAALAATVVVVRRRDEREAALEEQHHLTAPRTPTEGS</sequence>
<comment type="caution">
    <text evidence="2">The sequence shown here is derived from an EMBL/GenBank/DDBJ whole genome shotgun (WGS) entry which is preliminary data.</text>
</comment>
<organism evidence="2 3">
    <name type="scientific">Nocardioides aurantiacus</name>
    <dbReference type="NCBI Taxonomy" id="86796"/>
    <lineage>
        <taxon>Bacteria</taxon>
        <taxon>Bacillati</taxon>
        <taxon>Actinomycetota</taxon>
        <taxon>Actinomycetes</taxon>
        <taxon>Propionibacteriales</taxon>
        <taxon>Nocardioidaceae</taxon>
        <taxon>Nocardioides</taxon>
    </lineage>
</organism>
<dbReference type="AlphaFoldDB" id="A0A3N2CZM7"/>
<dbReference type="EMBL" id="RKHO01000001">
    <property type="protein sequence ID" value="ROR92995.1"/>
    <property type="molecule type" value="Genomic_DNA"/>
</dbReference>
<keyword evidence="1" id="KW-1133">Transmembrane helix</keyword>
<keyword evidence="3" id="KW-1185">Reference proteome</keyword>
<evidence type="ECO:0000256" key="1">
    <source>
        <dbReference type="SAM" id="Phobius"/>
    </source>
</evidence>
<protein>
    <submittedName>
        <fullName evidence="2">Uncharacterized protein</fullName>
    </submittedName>
</protein>
<feature type="transmembrane region" description="Helical" evidence="1">
    <location>
        <begin position="14"/>
        <end position="35"/>
    </location>
</feature>
<dbReference type="RefSeq" id="WP_123392717.1">
    <property type="nucleotide sequence ID" value="NZ_RKHO01000001.1"/>
</dbReference>
<evidence type="ECO:0000313" key="2">
    <source>
        <dbReference type="EMBL" id="ROR92995.1"/>
    </source>
</evidence>
<accession>A0A3N2CZM7</accession>
<reference evidence="2 3" key="1">
    <citation type="submission" date="2018-11" db="EMBL/GenBank/DDBJ databases">
        <title>Sequencing the genomes of 1000 actinobacteria strains.</title>
        <authorList>
            <person name="Klenk H.-P."/>
        </authorList>
    </citation>
    <scope>NUCLEOTIDE SEQUENCE [LARGE SCALE GENOMIC DNA]</scope>
    <source>
        <strain evidence="2 3">DSM 12652</strain>
    </source>
</reference>
<keyword evidence="1" id="KW-0812">Transmembrane</keyword>
<evidence type="ECO:0000313" key="3">
    <source>
        <dbReference type="Proteomes" id="UP000281738"/>
    </source>
</evidence>
<name>A0A3N2CZM7_9ACTN</name>
<gene>
    <name evidence="2" type="ORF">EDD33_3900</name>
</gene>